<dbReference type="GO" id="GO:0046103">
    <property type="term" value="P:inosine biosynthetic process"/>
    <property type="evidence" value="ECO:0007669"/>
    <property type="project" value="TreeGrafter"/>
</dbReference>
<comment type="cofactor">
    <cofactor evidence="9">
        <name>Zn(2+)</name>
        <dbReference type="ChEBI" id="CHEBI:29105"/>
    </cofactor>
    <text evidence="9">Binds 1 zinc ion per subunit.</text>
</comment>
<dbReference type="GO" id="GO:0043103">
    <property type="term" value="P:hypoxanthine salvage"/>
    <property type="evidence" value="ECO:0007669"/>
    <property type="project" value="TreeGrafter"/>
</dbReference>
<dbReference type="SUPFAM" id="SSF51556">
    <property type="entry name" value="Metallo-dependent hydrolases"/>
    <property type="match status" value="1"/>
</dbReference>
<sequence>MIDTTLPLTDIHRHLDGNIRPQTILELGRQYNISLPAQSLETLIPHVQVIANEPDLVSFLTKLDWGVKVLASLDACRRVAFENIEDAARHGLHYVELRFSPGYMAMAHQLPVAGVVEAVIDGVREGCRTFGVQAKLIGIMSRTFGEAACQQELEAFLAHRDQITALDLAGDELGFPGSLFLSHFNRARDAGWHITVHAGEAAGPESIWQAIRELGAERIGHGVKAIEDRALMDFLAEQQIGIESCLTSNIQTSTVAELAAHPLKTFLEHGIRASINTDDPGVQGVDIIHEYTVAAPAAGLSREQIRQAQINGLEMAFLSAEEKRALREKSRREVTKWMVQIAPSIFHARHKVARCLADSMPSSINSITWIAWLAGTGFSPSPFNASRIAA</sequence>
<dbReference type="NCBIfam" id="TIGR01430">
    <property type="entry name" value="aden_deam"/>
    <property type="match status" value="1"/>
</dbReference>
<dbReference type="InterPro" id="IPR032466">
    <property type="entry name" value="Metal_Hydrolase"/>
</dbReference>
<comment type="catalytic activity">
    <reaction evidence="7">
        <text>adenosine + H2O + H(+) = inosine + NH4(+)</text>
        <dbReference type="Rhea" id="RHEA:24408"/>
        <dbReference type="ChEBI" id="CHEBI:15377"/>
        <dbReference type="ChEBI" id="CHEBI:15378"/>
        <dbReference type="ChEBI" id="CHEBI:16335"/>
        <dbReference type="ChEBI" id="CHEBI:17596"/>
        <dbReference type="ChEBI" id="CHEBI:28938"/>
        <dbReference type="EC" id="3.5.4.4"/>
    </reaction>
    <physiologicalReaction direction="left-to-right" evidence="7">
        <dbReference type="Rhea" id="RHEA:24409"/>
    </physiologicalReaction>
</comment>
<dbReference type="InterPro" id="IPR006330">
    <property type="entry name" value="Ado/ade_deaminase"/>
</dbReference>
<evidence type="ECO:0000259" key="10">
    <source>
        <dbReference type="Pfam" id="PF00962"/>
    </source>
</evidence>
<evidence type="ECO:0000256" key="5">
    <source>
        <dbReference type="ARBA" id="ARBA00023080"/>
    </source>
</evidence>
<feature type="binding site" evidence="9">
    <location>
        <position position="14"/>
    </location>
    <ligand>
        <name>substrate</name>
    </ligand>
</feature>
<dbReference type="HAMAP" id="MF_00540">
    <property type="entry name" value="A_deaminase"/>
    <property type="match status" value="1"/>
</dbReference>
<dbReference type="Pfam" id="PF00962">
    <property type="entry name" value="A_deaminase"/>
    <property type="match status" value="1"/>
</dbReference>
<gene>
    <name evidence="9 11" type="primary">add</name>
    <name evidence="11" type="ORF">NCTC10418_03648</name>
</gene>
<evidence type="ECO:0000256" key="2">
    <source>
        <dbReference type="ARBA" id="ARBA00022723"/>
    </source>
</evidence>
<dbReference type="InterPro" id="IPR001365">
    <property type="entry name" value="A_deaminase_dom"/>
</dbReference>
<protein>
    <recommendedName>
        <fullName evidence="1 9">Adenosine deaminase</fullName>
        <ecNumber evidence="1 9">3.5.4.4</ecNumber>
    </recommendedName>
    <alternativeName>
        <fullName evidence="6 9">Adenosine aminohydrolase</fullName>
    </alternativeName>
</protein>
<dbReference type="FunFam" id="3.20.20.140:FF:000009">
    <property type="entry name" value="Adenosine deaminase"/>
    <property type="match status" value="1"/>
</dbReference>
<keyword evidence="2 9" id="KW-0479">Metal-binding</keyword>
<evidence type="ECO:0000313" key="12">
    <source>
        <dbReference type="Proteomes" id="UP000255460"/>
    </source>
</evidence>
<dbReference type="EMBL" id="UFZQ01000001">
    <property type="protein sequence ID" value="STE86017.1"/>
    <property type="molecule type" value="Genomic_DNA"/>
</dbReference>
<evidence type="ECO:0000256" key="4">
    <source>
        <dbReference type="ARBA" id="ARBA00022833"/>
    </source>
</evidence>
<feature type="binding site" evidence="9">
    <location>
        <position position="279"/>
    </location>
    <ligand>
        <name>substrate</name>
    </ligand>
</feature>
<dbReference type="GO" id="GO:0009117">
    <property type="term" value="P:nucleotide metabolic process"/>
    <property type="evidence" value="ECO:0007669"/>
    <property type="project" value="UniProtKB-KW"/>
</dbReference>
<organism evidence="11 12">
    <name type="scientific">Escherichia coli</name>
    <dbReference type="NCBI Taxonomy" id="562"/>
    <lineage>
        <taxon>Bacteria</taxon>
        <taxon>Pseudomonadati</taxon>
        <taxon>Pseudomonadota</taxon>
        <taxon>Gammaproteobacteria</taxon>
        <taxon>Enterobacterales</taxon>
        <taxon>Enterobacteriaceae</taxon>
        <taxon>Escherichia</taxon>
    </lineage>
</organism>
<keyword evidence="5 9" id="KW-0546">Nucleotide metabolism</keyword>
<accession>A0A376KVE6</accession>
<proteinExistence type="inferred from homology"/>
<feature type="binding site" evidence="9">
    <location>
        <position position="278"/>
    </location>
    <ligand>
        <name>Zn(2+)</name>
        <dbReference type="ChEBI" id="CHEBI:29105"/>
        <note>catalytic</note>
    </ligand>
</feature>
<evidence type="ECO:0000256" key="7">
    <source>
        <dbReference type="ARBA" id="ARBA00047989"/>
    </source>
</evidence>
<keyword evidence="3 9" id="KW-0378">Hydrolase</keyword>
<dbReference type="NCBIfam" id="NF006846">
    <property type="entry name" value="PRK09358.1-1"/>
    <property type="match status" value="1"/>
</dbReference>
<feature type="binding site" evidence="9">
    <location>
        <position position="14"/>
    </location>
    <ligand>
        <name>Zn(2+)</name>
        <dbReference type="ChEBI" id="CHEBI:29105"/>
        <note>catalytic</note>
    </ligand>
</feature>
<dbReference type="InterPro" id="IPR006650">
    <property type="entry name" value="A/AMP_deam_AS"/>
</dbReference>
<evidence type="ECO:0000256" key="8">
    <source>
        <dbReference type="ARBA" id="ARBA00049213"/>
    </source>
</evidence>
<dbReference type="GO" id="GO:0046936">
    <property type="term" value="F:2'-deoxyadenosine deaminase activity"/>
    <property type="evidence" value="ECO:0007669"/>
    <property type="project" value="RHEA"/>
</dbReference>
<feature type="binding site" evidence="9">
    <location>
        <position position="197"/>
    </location>
    <ligand>
        <name>Zn(2+)</name>
        <dbReference type="ChEBI" id="CHEBI:29105"/>
        <note>catalytic</note>
    </ligand>
</feature>
<dbReference type="PANTHER" id="PTHR11409:SF43">
    <property type="entry name" value="ADENOSINE DEAMINASE"/>
    <property type="match status" value="1"/>
</dbReference>
<evidence type="ECO:0000256" key="1">
    <source>
        <dbReference type="ARBA" id="ARBA00012784"/>
    </source>
</evidence>
<dbReference type="GO" id="GO:0004000">
    <property type="term" value="F:adenosine deaminase activity"/>
    <property type="evidence" value="ECO:0007669"/>
    <property type="project" value="UniProtKB-UniRule"/>
</dbReference>
<feature type="binding site" evidence="9">
    <location>
        <position position="170"/>
    </location>
    <ligand>
        <name>substrate</name>
    </ligand>
</feature>
<dbReference type="PROSITE" id="PS00485">
    <property type="entry name" value="A_DEAMINASE"/>
    <property type="match status" value="1"/>
</dbReference>
<feature type="site" description="Important for catalytic activity" evidence="9">
    <location>
        <position position="221"/>
    </location>
</feature>
<reference evidence="11 12" key="1">
    <citation type="submission" date="2018-06" db="EMBL/GenBank/DDBJ databases">
        <authorList>
            <consortium name="Pathogen Informatics"/>
            <person name="Doyle S."/>
        </authorList>
    </citation>
    <scope>NUCLEOTIDE SEQUENCE [LARGE SCALE GENOMIC DNA]</scope>
    <source>
        <strain evidence="11 12">NCTC10418</strain>
    </source>
</reference>
<evidence type="ECO:0000256" key="9">
    <source>
        <dbReference type="HAMAP-Rule" id="MF_00540"/>
    </source>
</evidence>
<comment type="function">
    <text evidence="9">Catalyzes the hydrolytic deamination of adenosine and 2-deoxyadenosine.</text>
</comment>
<comment type="similarity">
    <text evidence="9">Belongs to the metallo-dependent hydrolases superfamily. Adenosine and AMP deaminases family. Adenosine deaminase subfamily.</text>
</comment>
<keyword evidence="4 9" id="KW-0862">Zinc</keyword>
<dbReference type="PANTHER" id="PTHR11409">
    <property type="entry name" value="ADENOSINE DEAMINASE"/>
    <property type="match status" value="1"/>
</dbReference>
<evidence type="ECO:0000256" key="6">
    <source>
        <dbReference type="ARBA" id="ARBA00031852"/>
    </source>
</evidence>
<dbReference type="EC" id="3.5.4.4" evidence="1 9"/>
<feature type="binding site" evidence="9">
    <location>
        <position position="12"/>
    </location>
    <ligand>
        <name>Zn(2+)</name>
        <dbReference type="ChEBI" id="CHEBI:29105"/>
        <note>catalytic</note>
    </ligand>
</feature>
<dbReference type="CDD" id="cd01320">
    <property type="entry name" value="ADA"/>
    <property type="match status" value="1"/>
</dbReference>
<evidence type="ECO:0000256" key="3">
    <source>
        <dbReference type="ARBA" id="ARBA00022801"/>
    </source>
</evidence>
<feature type="binding site" evidence="9">
    <location>
        <position position="16"/>
    </location>
    <ligand>
        <name>substrate</name>
    </ligand>
</feature>
<feature type="domain" description="Adenosine deaminase" evidence="10">
    <location>
        <begin position="7"/>
        <end position="329"/>
    </location>
</feature>
<evidence type="ECO:0000313" key="11">
    <source>
        <dbReference type="EMBL" id="STE86017.1"/>
    </source>
</evidence>
<dbReference type="GO" id="GO:0009168">
    <property type="term" value="P:purine ribonucleoside monophosphate biosynthetic process"/>
    <property type="evidence" value="ECO:0007669"/>
    <property type="project" value="UniProtKB-UniRule"/>
</dbReference>
<dbReference type="AlphaFoldDB" id="A0A376KVE6"/>
<feature type="active site" description="Proton donor" evidence="9">
    <location>
        <position position="200"/>
    </location>
</feature>
<dbReference type="InterPro" id="IPR028893">
    <property type="entry name" value="A_deaminase"/>
</dbReference>
<dbReference type="GO" id="GO:0006154">
    <property type="term" value="P:adenosine catabolic process"/>
    <property type="evidence" value="ECO:0007669"/>
    <property type="project" value="TreeGrafter"/>
</dbReference>
<dbReference type="Proteomes" id="UP000255460">
    <property type="component" value="Unassembled WGS sequence"/>
</dbReference>
<name>A0A376KVE6_ECOLX</name>
<comment type="catalytic activity">
    <reaction evidence="8">
        <text>2'-deoxyadenosine + H2O + H(+) = 2'-deoxyinosine + NH4(+)</text>
        <dbReference type="Rhea" id="RHEA:28190"/>
        <dbReference type="ChEBI" id="CHEBI:15377"/>
        <dbReference type="ChEBI" id="CHEBI:15378"/>
        <dbReference type="ChEBI" id="CHEBI:17256"/>
        <dbReference type="ChEBI" id="CHEBI:28938"/>
        <dbReference type="ChEBI" id="CHEBI:28997"/>
        <dbReference type="EC" id="3.5.4.4"/>
    </reaction>
    <physiologicalReaction direction="left-to-right" evidence="8">
        <dbReference type="Rhea" id="RHEA:28191"/>
    </physiologicalReaction>
</comment>
<dbReference type="GO" id="GO:0005829">
    <property type="term" value="C:cytosol"/>
    <property type="evidence" value="ECO:0007669"/>
    <property type="project" value="TreeGrafter"/>
</dbReference>
<dbReference type="GO" id="GO:0008270">
    <property type="term" value="F:zinc ion binding"/>
    <property type="evidence" value="ECO:0007669"/>
    <property type="project" value="UniProtKB-UniRule"/>
</dbReference>
<dbReference type="Gene3D" id="3.20.20.140">
    <property type="entry name" value="Metal-dependent hydrolases"/>
    <property type="match status" value="1"/>
</dbReference>